<organism evidence="5 6">
    <name type="scientific">Lentisphaera araneosa HTCC2155</name>
    <dbReference type="NCBI Taxonomy" id="313628"/>
    <lineage>
        <taxon>Bacteria</taxon>
        <taxon>Pseudomonadati</taxon>
        <taxon>Lentisphaerota</taxon>
        <taxon>Lentisphaeria</taxon>
        <taxon>Lentisphaerales</taxon>
        <taxon>Lentisphaeraceae</taxon>
        <taxon>Lentisphaera</taxon>
    </lineage>
</organism>
<reference evidence="5 6" key="1">
    <citation type="journal article" date="2010" name="J. Bacteriol.">
        <title>Genome sequence of Lentisphaera araneosa HTCC2155T, the type species of the order Lentisphaerales in the phylum Lentisphaerae.</title>
        <authorList>
            <person name="Thrash J.C."/>
            <person name="Cho J.C."/>
            <person name="Vergin K.L."/>
            <person name="Morris R.M."/>
            <person name="Giovannoni S.J."/>
        </authorList>
    </citation>
    <scope>NUCLEOTIDE SEQUENCE [LARGE SCALE GENOMIC DNA]</scope>
    <source>
        <strain evidence="5 6">HTCC2155</strain>
    </source>
</reference>
<dbReference type="Gene3D" id="1.10.3290.10">
    <property type="entry name" value="Fido-like domain"/>
    <property type="match status" value="1"/>
</dbReference>
<dbReference type="STRING" id="313628.LNTAR_17718"/>
<dbReference type="SUPFAM" id="SSF140931">
    <property type="entry name" value="Fic-like"/>
    <property type="match status" value="1"/>
</dbReference>
<feature type="domain" description="Fido" evidence="4">
    <location>
        <begin position="104"/>
        <end position="246"/>
    </location>
</feature>
<evidence type="ECO:0000313" key="5">
    <source>
        <dbReference type="EMBL" id="EDM29612.1"/>
    </source>
</evidence>
<dbReference type="InterPro" id="IPR040198">
    <property type="entry name" value="Fido_containing"/>
</dbReference>
<feature type="binding site" evidence="2">
    <location>
        <begin position="224"/>
        <end position="225"/>
    </location>
    <ligand>
        <name>ATP</name>
        <dbReference type="ChEBI" id="CHEBI:30616"/>
    </ligand>
</feature>
<dbReference type="InterPro" id="IPR003812">
    <property type="entry name" value="Fido"/>
</dbReference>
<dbReference type="AlphaFoldDB" id="A6DFN2"/>
<dbReference type="Proteomes" id="UP000004947">
    <property type="component" value="Unassembled WGS sequence"/>
</dbReference>
<proteinExistence type="predicted"/>
<dbReference type="EMBL" id="ABCK01000001">
    <property type="protein sequence ID" value="EDM29612.1"/>
    <property type="molecule type" value="Genomic_DNA"/>
</dbReference>
<feature type="binding site" evidence="2">
    <location>
        <begin position="187"/>
        <end position="194"/>
    </location>
    <ligand>
        <name>ATP</name>
        <dbReference type="ChEBI" id="CHEBI:30616"/>
    </ligand>
</feature>
<keyword evidence="2" id="KW-0067">ATP-binding</keyword>
<accession>A6DFN2</accession>
<dbReference type="Pfam" id="PF02661">
    <property type="entry name" value="Fic"/>
    <property type="match status" value="1"/>
</dbReference>
<evidence type="ECO:0000256" key="3">
    <source>
        <dbReference type="PIRSR" id="PIRSR640198-3"/>
    </source>
</evidence>
<keyword evidence="2" id="KW-0547">Nucleotide-binding</keyword>
<comment type="caution">
    <text evidence="5">The sequence shown here is derived from an EMBL/GenBank/DDBJ whole genome shotgun (WGS) entry which is preliminary data.</text>
</comment>
<dbReference type="GO" id="GO:0005524">
    <property type="term" value="F:ATP binding"/>
    <property type="evidence" value="ECO:0007669"/>
    <property type="project" value="UniProtKB-KW"/>
</dbReference>
<sequence length="326" mass="37036">MLYSDLMKPPYEITPTILSLLAEVMHHLGRLEGMALSAKTSPQLRRQNRIKTIYSTLAIEGNTLSLDQVTAFIDDKTVLGPQKDILEVSNAVKLYEQVHNFDCAQVKDFLEAHQILMTSLIADAGKFRRGGVGIQKGNDIVHIAPPAENVPGLLNDLFSYVRSHEDHALIQSCVLHYELEFIHPFSDGNGRMGRLWQTLKLMELSPLFEYLPVESLIKSHQEQYYRVLKICDQAGESTVFIEFMLKQILASLKEYEAKADMKAHDFDSRINLAKESFHQREFVRADYLKLFPSLSTASASRDLKKALLAELLEKRGSGRMSSYLFK</sequence>
<name>A6DFN2_9BACT</name>
<evidence type="ECO:0000259" key="4">
    <source>
        <dbReference type="PROSITE" id="PS51459"/>
    </source>
</evidence>
<feature type="site" description="Important for autoinhibition of adenylyltransferase activity" evidence="3">
    <location>
        <position position="60"/>
    </location>
</feature>
<protein>
    <submittedName>
        <fullName evidence="5">Cell filamentation protein Fic</fullName>
    </submittedName>
</protein>
<evidence type="ECO:0000313" key="6">
    <source>
        <dbReference type="Proteomes" id="UP000004947"/>
    </source>
</evidence>
<gene>
    <name evidence="5" type="ORF">LNTAR_17718</name>
</gene>
<keyword evidence="6" id="KW-1185">Reference proteome</keyword>
<evidence type="ECO:0000256" key="2">
    <source>
        <dbReference type="PIRSR" id="PIRSR640198-2"/>
    </source>
</evidence>
<dbReference type="PANTHER" id="PTHR13504:SF38">
    <property type="entry name" value="FIDO DOMAIN-CONTAINING PROTEIN"/>
    <property type="match status" value="1"/>
</dbReference>
<dbReference type="PANTHER" id="PTHR13504">
    <property type="entry name" value="FIDO DOMAIN-CONTAINING PROTEIN DDB_G0283145"/>
    <property type="match status" value="1"/>
</dbReference>
<evidence type="ECO:0000256" key="1">
    <source>
        <dbReference type="PIRSR" id="PIRSR640198-1"/>
    </source>
</evidence>
<dbReference type="PROSITE" id="PS51459">
    <property type="entry name" value="FIDO"/>
    <property type="match status" value="1"/>
</dbReference>
<dbReference type="eggNOG" id="COG3177">
    <property type="taxonomic scope" value="Bacteria"/>
</dbReference>
<dbReference type="InterPro" id="IPR036597">
    <property type="entry name" value="Fido-like_dom_sf"/>
</dbReference>
<feature type="active site" evidence="1">
    <location>
        <position position="183"/>
    </location>
</feature>